<comment type="subunit">
    <text evidence="5">The 26S proteasome consists of a 20S proteasome core and two 19S regulatory subunits.</text>
</comment>
<keyword evidence="5" id="KW-0963">Cytoplasm</keyword>
<feature type="domain" description="Proteasome alpha-type subunits" evidence="6">
    <location>
        <begin position="5"/>
        <end position="27"/>
    </location>
</feature>
<dbReference type="OMA" id="YVLNDNM"/>
<dbReference type="GO" id="GO:0005634">
    <property type="term" value="C:nucleus"/>
    <property type="evidence" value="ECO:0007669"/>
    <property type="project" value="UniProtKB-SubCell"/>
</dbReference>
<dbReference type="SUPFAM" id="SSF56235">
    <property type="entry name" value="N-terminal nucleophile aminohydrolases (Ntn hydrolases)"/>
    <property type="match status" value="1"/>
</dbReference>
<dbReference type="SMART" id="SM00948">
    <property type="entry name" value="Proteasome_A_N"/>
    <property type="match status" value="1"/>
</dbReference>
<dbReference type="GO" id="GO:0005737">
    <property type="term" value="C:cytoplasm"/>
    <property type="evidence" value="ECO:0007669"/>
    <property type="project" value="UniProtKB-SubCell"/>
</dbReference>
<dbReference type="HOGENOM" id="CLU_035750_4_3_1"/>
<dbReference type="EMBL" id="AP006500">
    <property type="protein sequence ID" value="BAM82515.1"/>
    <property type="molecule type" value="Genomic_DNA"/>
</dbReference>
<dbReference type="GeneID" id="16996909"/>
<comment type="similarity">
    <text evidence="4 5">Belongs to the peptidase T1A family.</text>
</comment>
<dbReference type="OrthoDB" id="431557at2759"/>
<dbReference type="InterPro" id="IPR029055">
    <property type="entry name" value="Ntn_hydrolases_N"/>
</dbReference>
<dbReference type="Proteomes" id="UP000007014">
    <property type="component" value="Chromosome 18"/>
</dbReference>
<comment type="subcellular location">
    <subcellularLocation>
        <location evidence="5">Cytoplasm</location>
    </subcellularLocation>
    <subcellularLocation>
        <location evidence="5">Nucleus</location>
    </subcellularLocation>
</comment>
<dbReference type="RefSeq" id="XP_005538551.1">
    <property type="nucleotide sequence ID" value="XM_005538494.1"/>
</dbReference>
<evidence type="ECO:0000313" key="7">
    <source>
        <dbReference type="EMBL" id="BAM82515.1"/>
    </source>
</evidence>
<accession>M1V6U6</accession>
<keyword evidence="2 4" id="KW-0647">Proteasome</keyword>
<dbReference type="eggNOG" id="KOG0178">
    <property type="taxonomic scope" value="Eukaryota"/>
</dbReference>
<dbReference type="InterPro" id="IPR023332">
    <property type="entry name" value="Proteasome_alpha-type"/>
</dbReference>
<reference evidence="7 8" key="2">
    <citation type="journal article" date="2007" name="BMC Biol.">
        <title>A 100%-complete sequence reveals unusually simple genomic features in the hot-spring red alga Cyanidioschyzon merolae.</title>
        <authorList>
            <person name="Nozaki H."/>
            <person name="Takano H."/>
            <person name="Misumi O."/>
            <person name="Terasawa K."/>
            <person name="Matsuzaki M."/>
            <person name="Maruyama S."/>
            <person name="Nishida K."/>
            <person name="Yagisawa F."/>
            <person name="Yoshida Y."/>
            <person name="Fujiwara T."/>
            <person name="Takio S."/>
            <person name="Tamura K."/>
            <person name="Chung S.J."/>
            <person name="Nakamura S."/>
            <person name="Kuroiwa H."/>
            <person name="Tanaka K."/>
            <person name="Sato N."/>
            <person name="Kuroiwa T."/>
        </authorList>
    </citation>
    <scope>NUCLEOTIDE SEQUENCE [LARGE SCALE GENOMIC DNA]</scope>
    <source>
        <strain evidence="7 8">10D</strain>
    </source>
</reference>
<dbReference type="Pfam" id="PF10584">
    <property type="entry name" value="Proteasome_A_N"/>
    <property type="match status" value="1"/>
</dbReference>
<dbReference type="CDD" id="cd03752">
    <property type="entry name" value="proteasome_alpha_type_4"/>
    <property type="match status" value="1"/>
</dbReference>
<dbReference type="NCBIfam" id="NF003075">
    <property type="entry name" value="PRK03996.1"/>
    <property type="match status" value="1"/>
</dbReference>
<dbReference type="AlphaFoldDB" id="M1V6U6"/>
<dbReference type="InterPro" id="IPR001353">
    <property type="entry name" value="Proteasome_sua/b"/>
</dbReference>
<dbReference type="FunFam" id="3.60.20.10:FF:000031">
    <property type="entry name" value="Proteasome subunit alpha type"/>
    <property type="match status" value="1"/>
</dbReference>
<dbReference type="PANTHER" id="PTHR11599">
    <property type="entry name" value="PROTEASOME SUBUNIT ALPHA/BETA"/>
    <property type="match status" value="1"/>
</dbReference>
<dbReference type="KEGG" id="cme:CYME_CMR302C"/>
<keyword evidence="3 5" id="KW-0539">Nucleus</keyword>
<protein>
    <recommendedName>
        <fullName evidence="5">Proteasome subunit alpha type</fullName>
    </recommendedName>
</protein>
<evidence type="ECO:0000256" key="4">
    <source>
        <dbReference type="PROSITE-ProRule" id="PRU00808"/>
    </source>
</evidence>
<evidence type="ECO:0000256" key="2">
    <source>
        <dbReference type="ARBA" id="ARBA00022942"/>
    </source>
</evidence>
<dbReference type="Pfam" id="PF00227">
    <property type="entry name" value="Proteasome"/>
    <property type="match status" value="1"/>
</dbReference>
<evidence type="ECO:0000256" key="3">
    <source>
        <dbReference type="ARBA" id="ARBA00023242"/>
    </source>
</evidence>
<dbReference type="Gramene" id="CMR302CT">
    <property type="protein sequence ID" value="CMR302CT"/>
    <property type="gene ID" value="CMR302C"/>
</dbReference>
<dbReference type="Gene3D" id="3.60.20.10">
    <property type="entry name" value="Glutamine Phosphoribosylpyrophosphate, subunit 1, domain 1"/>
    <property type="match status" value="1"/>
</dbReference>
<dbReference type="GO" id="GO:0019773">
    <property type="term" value="C:proteasome core complex, alpha-subunit complex"/>
    <property type="evidence" value="ECO:0007669"/>
    <property type="project" value="UniProtKB-UniRule"/>
</dbReference>
<dbReference type="PROSITE" id="PS00388">
    <property type="entry name" value="PROTEASOME_ALPHA_1"/>
    <property type="match status" value="1"/>
</dbReference>
<dbReference type="GO" id="GO:0006511">
    <property type="term" value="P:ubiquitin-dependent protein catabolic process"/>
    <property type="evidence" value="ECO:0007669"/>
    <property type="project" value="InterPro"/>
</dbReference>
<organism evidence="7 8">
    <name type="scientific">Cyanidioschyzon merolae (strain NIES-3377 / 10D)</name>
    <name type="common">Unicellular red alga</name>
    <dbReference type="NCBI Taxonomy" id="280699"/>
    <lineage>
        <taxon>Eukaryota</taxon>
        <taxon>Rhodophyta</taxon>
        <taxon>Bangiophyceae</taxon>
        <taxon>Cyanidiales</taxon>
        <taxon>Cyanidiaceae</taxon>
        <taxon>Cyanidioschyzon</taxon>
    </lineage>
</organism>
<evidence type="ECO:0000313" key="8">
    <source>
        <dbReference type="Proteomes" id="UP000007014"/>
    </source>
</evidence>
<dbReference type="STRING" id="280699.M1V6U6"/>
<comment type="function">
    <text evidence="1">The proteasome is a multicatalytic proteinase complex which is characterized by its ability to cleave peptides with Arg, Phe, Tyr, Leu, and Glu adjacent to the leaving group at neutral or slightly basic pH. The proteasome has an ATP-dependent proteolytic activity.</text>
</comment>
<evidence type="ECO:0000259" key="6">
    <source>
        <dbReference type="PROSITE" id="PS00388"/>
    </source>
</evidence>
<reference evidence="7 8" key="1">
    <citation type="journal article" date="2004" name="Nature">
        <title>Genome sequence of the ultrasmall unicellular red alga Cyanidioschyzon merolae 10D.</title>
        <authorList>
            <person name="Matsuzaki M."/>
            <person name="Misumi O."/>
            <person name="Shin-i T."/>
            <person name="Maruyama S."/>
            <person name="Takahara M."/>
            <person name="Miyagishima S."/>
            <person name="Mori T."/>
            <person name="Nishida K."/>
            <person name="Yagisawa F."/>
            <person name="Nishida K."/>
            <person name="Yoshida Y."/>
            <person name="Nishimura Y."/>
            <person name="Nakao S."/>
            <person name="Kobayashi T."/>
            <person name="Momoyama Y."/>
            <person name="Higashiyama T."/>
            <person name="Minoda A."/>
            <person name="Sano M."/>
            <person name="Nomoto H."/>
            <person name="Oishi K."/>
            <person name="Hayashi H."/>
            <person name="Ohta F."/>
            <person name="Nishizaka S."/>
            <person name="Haga S."/>
            <person name="Miura S."/>
            <person name="Morishita T."/>
            <person name="Kabeya Y."/>
            <person name="Terasawa K."/>
            <person name="Suzuki Y."/>
            <person name="Ishii Y."/>
            <person name="Asakawa S."/>
            <person name="Takano H."/>
            <person name="Ohta N."/>
            <person name="Kuroiwa H."/>
            <person name="Tanaka K."/>
            <person name="Shimizu N."/>
            <person name="Sugano S."/>
            <person name="Sato N."/>
            <person name="Nozaki H."/>
            <person name="Ogasawara N."/>
            <person name="Kohara Y."/>
            <person name="Kuroiwa T."/>
        </authorList>
    </citation>
    <scope>NUCLEOTIDE SEQUENCE [LARGE SCALE GENOMIC DNA]</scope>
    <source>
        <strain evidence="7 8">10D</strain>
    </source>
</reference>
<evidence type="ECO:0000256" key="5">
    <source>
        <dbReference type="RuleBase" id="RU000551"/>
    </source>
</evidence>
<proteinExistence type="inferred from homology"/>
<gene>
    <name evidence="7" type="ORF">CYME_CMR302C</name>
</gene>
<name>M1V6U6_CYAM1</name>
<sequence>MSRRYDQRVTTFSPEGRLYQVEYALEAISHAGACLGILCSDGVVLAAERRNLSKLLDKRGRITRASEKMYEIDNHIGCAVAGITADANALIQKARLFAQRYLYTYNEPVPVEYLVQQIADAKQSYTQFGGLRPYGVSFLFAGWDRHLGYQLYNSDPSGNYGGWKAIAIGQHHAAANSMLRQEYPENPEAMPTMKDGMRLAAKVFAKTIDLSILDVEKLEFTRVCPLDACTNANILFHNVSDEELKSAFEEVKRELAQASGTENT</sequence>
<dbReference type="PROSITE" id="PS51475">
    <property type="entry name" value="PROTEASOME_ALPHA_2"/>
    <property type="match status" value="1"/>
</dbReference>
<dbReference type="InterPro" id="IPR000426">
    <property type="entry name" value="Proteasome_asu_N"/>
</dbReference>
<keyword evidence="8" id="KW-1185">Reference proteome</keyword>
<evidence type="ECO:0000256" key="1">
    <source>
        <dbReference type="ARBA" id="ARBA00002000"/>
    </source>
</evidence>
<dbReference type="InterPro" id="IPR050115">
    <property type="entry name" value="Proteasome_alpha"/>
</dbReference>